<dbReference type="Gene3D" id="1.10.510.10">
    <property type="entry name" value="Transferase(Phosphotransferase) domain 1"/>
    <property type="match status" value="1"/>
</dbReference>
<keyword evidence="3 8" id="KW-0418">Kinase</keyword>
<organism evidence="12 13">
    <name type="scientific">Caenorhabditis tropicalis</name>
    <dbReference type="NCBI Taxonomy" id="1561998"/>
    <lineage>
        <taxon>Eukaryota</taxon>
        <taxon>Metazoa</taxon>
        <taxon>Ecdysozoa</taxon>
        <taxon>Nematoda</taxon>
        <taxon>Chromadorea</taxon>
        <taxon>Rhabditida</taxon>
        <taxon>Rhabditina</taxon>
        <taxon>Rhabditomorpha</taxon>
        <taxon>Rhabditoidea</taxon>
        <taxon>Rhabditidae</taxon>
        <taxon>Peloderinae</taxon>
        <taxon>Caenorhabditis</taxon>
    </lineage>
</organism>
<comment type="similarity">
    <text evidence="8">Belongs to the protein kinase superfamily. Tyr protein kinase family.</text>
</comment>
<dbReference type="InterPro" id="IPR035849">
    <property type="entry name" value="Fes/Fps/Fer_SH2"/>
</dbReference>
<evidence type="ECO:0000313" key="13">
    <source>
        <dbReference type="WBParaSite" id="Csp11.Scaffold630.g20002.t1"/>
    </source>
</evidence>
<evidence type="ECO:0000256" key="5">
    <source>
        <dbReference type="ARBA" id="ARBA00023137"/>
    </source>
</evidence>
<dbReference type="InterPro" id="IPR001245">
    <property type="entry name" value="Ser-Thr/Tyr_kinase_cat_dom"/>
</dbReference>
<feature type="domain" description="SH2" evidence="10">
    <location>
        <begin position="11"/>
        <end position="109"/>
    </location>
</feature>
<dbReference type="CDD" id="cd00192">
    <property type="entry name" value="PTKc"/>
    <property type="match status" value="1"/>
</dbReference>
<keyword evidence="6" id="KW-0727">SH2 domain</keyword>
<dbReference type="FunFam" id="3.30.505.10:FF:000051">
    <property type="entry name" value="Tyrosine-protein kinase"/>
    <property type="match status" value="1"/>
</dbReference>
<dbReference type="SMART" id="SM00219">
    <property type="entry name" value="TyrKc"/>
    <property type="match status" value="1"/>
</dbReference>
<dbReference type="SMART" id="SM00252">
    <property type="entry name" value="SH2"/>
    <property type="match status" value="1"/>
</dbReference>
<evidence type="ECO:0000256" key="4">
    <source>
        <dbReference type="ARBA" id="ARBA00022840"/>
    </source>
</evidence>
<dbReference type="InterPro" id="IPR050198">
    <property type="entry name" value="Non-receptor_tyrosine_kinases"/>
</dbReference>
<dbReference type="Pfam" id="PF00017">
    <property type="entry name" value="SH2"/>
    <property type="match status" value="1"/>
</dbReference>
<reference evidence="13" key="1">
    <citation type="submission" date="2016-11" db="UniProtKB">
        <authorList>
            <consortium name="WormBaseParasite"/>
        </authorList>
    </citation>
    <scope>IDENTIFICATION</scope>
</reference>
<dbReference type="EC" id="2.7.10.2" evidence="8"/>
<keyword evidence="5 8" id="KW-0829">Tyrosine-protein kinase</keyword>
<dbReference type="eggNOG" id="KOG0194">
    <property type="taxonomic scope" value="Eukaryota"/>
</dbReference>
<dbReference type="Proteomes" id="UP000095282">
    <property type="component" value="Unplaced"/>
</dbReference>
<feature type="region of interest" description="Disordered" evidence="9">
    <location>
        <begin position="402"/>
        <end position="436"/>
    </location>
</feature>
<dbReference type="PRINTS" id="PR00109">
    <property type="entry name" value="TYRKINASE"/>
</dbReference>
<evidence type="ECO:0000256" key="1">
    <source>
        <dbReference type="ARBA" id="ARBA00022679"/>
    </source>
</evidence>
<protein>
    <recommendedName>
        <fullName evidence="8">Tyrosine-protein kinase</fullName>
        <ecNumber evidence="8">2.7.10.2</ecNumber>
    </recommendedName>
</protein>
<feature type="domain" description="Protein kinase" evidence="11">
    <location>
        <begin position="121"/>
        <end position="380"/>
    </location>
</feature>
<sequence>MIDKGLLQQKYYHGLLPREDIKAMLHKTGEYLVRTSEPVKGQPRQFILSAVGGGGEANHFVIRESADHQAFVDQKGFDTVIDLVNHYVTTKEPLMAREGKVKVTLKTPVPRQKWELLHDDVELTKKLGEGAFGEVWKGKLLKVLDAKKEPVLVAVKTAKLEAMNKEQIKELMREARLMRNLEHINVVKFYGVAAGAEPLYVIMELADGGALDSALAKQRFPMVNKYEMILQAASGLAYIHEKQLIHRDVAARNCLYGGGQVKIADFGLTRVGPYYKMDMHKKVPIRWLPQEVIKSGHYTYKSDVFAFEIMAWEITEDGKEPYPGMKVMEVAVEVPKGYRMKFNAEVNVEFGAYILANCWENDPQSRQPMKDIVKWMKTYVKEQGGEAGKSGIHIMSKIGKLKRNSKEHRSGSNSKGGSTSAGLTTANTSMDTCANL</sequence>
<dbReference type="Pfam" id="PF07714">
    <property type="entry name" value="PK_Tyr_Ser-Thr"/>
    <property type="match status" value="1"/>
</dbReference>
<keyword evidence="4 7" id="KW-0067">ATP-binding</keyword>
<dbReference type="GO" id="GO:0005524">
    <property type="term" value="F:ATP binding"/>
    <property type="evidence" value="ECO:0007669"/>
    <property type="project" value="UniProtKB-UniRule"/>
</dbReference>
<accession>A0A1I7UWD0</accession>
<dbReference type="PROSITE" id="PS50001">
    <property type="entry name" value="SH2"/>
    <property type="match status" value="1"/>
</dbReference>
<evidence type="ECO:0000259" key="11">
    <source>
        <dbReference type="PROSITE" id="PS50011"/>
    </source>
</evidence>
<dbReference type="SUPFAM" id="SSF55550">
    <property type="entry name" value="SH2 domain"/>
    <property type="match status" value="1"/>
</dbReference>
<evidence type="ECO:0000256" key="2">
    <source>
        <dbReference type="ARBA" id="ARBA00022741"/>
    </source>
</evidence>
<evidence type="ECO:0000256" key="6">
    <source>
        <dbReference type="PROSITE-ProRule" id="PRU00191"/>
    </source>
</evidence>
<keyword evidence="12" id="KW-1185">Reference proteome</keyword>
<dbReference type="SUPFAM" id="SSF56112">
    <property type="entry name" value="Protein kinase-like (PK-like)"/>
    <property type="match status" value="1"/>
</dbReference>
<dbReference type="PANTHER" id="PTHR24418">
    <property type="entry name" value="TYROSINE-PROTEIN KINASE"/>
    <property type="match status" value="1"/>
</dbReference>
<feature type="compositionally biased region" description="Polar residues" evidence="9">
    <location>
        <begin position="411"/>
        <end position="436"/>
    </location>
</feature>
<dbReference type="AlphaFoldDB" id="A0A1I7UWD0"/>
<evidence type="ECO:0000259" key="10">
    <source>
        <dbReference type="PROSITE" id="PS50001"/>
    </source>
</evidence>
<name>A0A1I7UWD0_9PELO</name>
<dbReference type="GO" id="GO:0004715">
    <property type="term" value="F:non-membrane spanning protein tyrosine kinase activity"/>
    <property type="evidence" value="ECO:0007669"/>
    <property type="project" value="UniProtKB-EC"/>
</dbReference>
<dbReference type="PROSITE" id="PS50011">
    <property type="entry name" value="PROTEIN_KINASE_DOM"/>
    <property type="match status" value="1"/>
</dbReference>
<keyword evidence="2 7" id="KW-0547">Nucleotide-binding</keyword>
<dbReference type="InterPro" id="IPR020635">
    <property type="entry name" value="Tyr_kinase_cat_dom"/>
</dbReference>
<feature type="binding site" evidence="7">
    <location>
        <position position="156"/>
    </location>
    <ligand>
        <name>ATP</name>
        <dbReference type="ChEBI" id="CHEBI:30616"/>
    </ligand>
</feature>
<dbReference type="InterPro" id="IPR000980">
    <property type="entry name" value="SH2"/>
</dbReference>
<evidence type="ECO:0000256" key="9">
    <source>
        <dbReference type="SAM" id="MobiDB-lite"/>
    </source>
</evidence>
<dbReference type="InterPro" id="IPR017441">
    <property type="entry name" value="Protein_kinase_ATP_BS"/>
</dbReference>
<dbReference type="Gene3D" id="3.30.200.20">
    <property type="entry name" value="Phosphorylase Kinase, domain 1"/>
    <property type="match status" value="1"/>
</dbReference>
<evidence type="ECO:0000313" key="12">
    <source>
        <dbReference type="Proteomes" id="UP000095282"/>
    </source>
</evidence>
<dbReference type="InterPro" id="IPR000719">
    <property type="entry name" value="Prot_kinase_dom"/>
</dbReference>
<dbReference type="STRING" id="1561998.A0A1I7UWD0"/>
<proteinExistence type="inferred from homology"/>
<dbReference type="PROSITE" id="PS00107">
    <property type="entry name" value="PROTEIN_KINASE_ATP"/>
    <property type="match status" value="1"/>
</dbReference>
<dbReference type="FunFam" id="3.30.200.20:FF:000518">
    <property type="entry name" value="Tyrosine-protein kinase"/>
    <property type="match status" value="1"/>
</dbReference>
<evidence type="ECO:0000256" key="7">
    <source>
        <dbReference type="PROSITE-ProRule" id="PRU10141"/>
    </source>
</evidence>
<dbReference type="WBParaSite" id="Csp11.Scaffold630.g20002.t1">
    <property type="protein sequence ID" value="Csp11.Scaffold630.g20002.t1"/>
    <property type="gene ID" value="Csp11.Scaffold630.g20002"/>
</dbReference>
<dbReference type="Gene3D" id="3.30.505.10">
    <property type="entry name" value="SH2 domain"/>
    <property type="match status" value="1"/>
</dbReference>
<dbReference type="CDD" id="cd10361">
    <property type="entry name" value="SH2_Fps_family"/>
    <property type="match status" value="1"/>
</dbReference>
<evidence type="ECO:0000256" key="3">
    <source>
        <dbReference type="ARBA" id="ARBA00022777"/>
    </source>
</evidence>
<dbReference type="InterPro" id="IPR036860">
    <property type="entry name" value="SH2_dom_sf"/>
</dbReference>
<dbReference type="InterPro" id="IPR011009">
    <property type="entry name" value="Kinase-like_dom_sf"/>
</dbReference>
<evidence type="ECO:0000256" key="8">
    <source>
        <dbReference type="RuleBase" id="RU362096"/>
    </source>
</evidence>
<keyword evidence="1 8" id="KW-0808">Transferase</keyword>
<comment type="catalytic activity">
    <reaction evidence="8">
        <text>L-tyrosyl-[protein] + ATP = O-phospho-L-tyrosyl-[protein] + ADP + H(+)</text>
        <dbReference type="Rhea" id="RHEA:10596"/>
        <dbReference type="Rhea" id="RHEA-COMP:10136"/>
        <dbReference type="Rhea" id="RHEA-COMP:20101"/>
        <dbReference type="ChEBI" id="CHEBI:15378"/>
        <dbReference type="ChEBI" id="CHEBI:30616"/>
        <dbReference type="ChEBI" id="CHEBI:46858"/>
        <dbReference type="ChEBI" id="CHEBI:61978"/>
        <dbReference type="ChEBI" id="CHEBI:456216"/>
        <dbReference type="EC" id="2.7.10.2"/>
    </reaction>
</comment>